<keyword evidence="3" id="KW-1185">Reference proteome</keyword>
<feature type="compositionally biased region" description="Acidic residues" evidence="1">
    <location>
        <begin position="121"/>
        <end position="140"/>
    </location>
</feature>
<dbReference type="AlphaFoldDB" id="A0AAV2J149"/>
<dbReference type="Proteomes" id="UP001497482">
    <property type="component" value="Chromosome 10"/>
</dbReference>
<organism evidence="2 3">
    <name type="scientific">Knipowitschia caucasica</name>
    <name type="common">Caucasian dwarf goby</name>
    <name type="synonym">Pomatoschistus caucasicus</name>
    <dbReference type="NCBI Taxonomy" id="637954"/>
    <lineage>
        <taxon>Eukaryota</taxon>
        <taxon>Metazoa</taxon>
        <taxon>Chordata</taxon>
        <taxon>Craniata</taxon>
        <taxon>Vertebrata</taxon>
        <taxon>Euteleostomi</taxon>
        <taxon>Actinopterygii</taxon>
        <taxon>Neopterygii</taxon>
        <taxon>Teleostei</taxon>
        <taxon>Neoteleostei</taxon>
        <taxon>Acanthomorphata</taxon>
        <taxon>Gobiaria</taxon>
        <taxon>Gobiiformes</taxon>
        <taxon>Gobioidei</taxon>
        <taxon>Gobiidae</taxon>
        <taxon>Gobiinae</taxon>
        <taxon>Knipowitschia</taxon>
    </lineage>
</organism>
<accession>A0AAV2J149</accession>
<evidence type="ECO:0000313" key="3">
    <source>
        <dbReference type="Proteomes" id="UP001497482"/>
    </source>
</evidence>
<sequence length="183" mass="20273">MMMDVQNVAYGQQKVAARAHPAMMPNPTGVHMPLLSPTQRASNPDPPMVSQLDLHQEEDECGRARLCEEGRIGGGPPRRGRESEEGSGGAQGRQGRRGGTLNPPGEESGATQNPEHHSLQLDEEMEGEQVQEEEEQVQEEEVQKGKEKKEEEDKMEDITKQDLENIRQNVALIAADKSEKKEV</sequence>
<feature type="compositionally biased region" description="Basic and acidic residues" evidence="1">
    <location>
        <begin position="61"/>
        <end position="71"/>
    </location>
</feature>
<name>A0AAV2J149_KNICA</name>
<dbReference type="EMBL" id="OZ035832">
    <property type="protein sequence ID" value="CAL1570236.1"/>
    <property type="molecule type" value="Genomic_DNA"/>
</dbReference>
<proteinExistence type="predicted"/>
<evidence type="ECO:0000313" key="2">
    <source>
        <dbReference type="EMBL" id="CAL1570236.1"/>
    </source>
</evidence>
<evidence type="ECO:0000256" key="1">
    <source>
        <dbReference type="SAM" id="MobiDB-lite"/>
    </source>
</evidence>
<gene>
    <name evidence="2" type="ORF">KC01_LOCUS2563</name>
</gene>
<protein>
    <submittedName>
        <fullName evidence="2">Uncharacterized protein</fullName>
    </submittedName>
</protein>
<reference evidence="2 3" key="1">
    <citation type="submission" date="2024-04" db="EMBL/GenBank/DDBJ databases">
        <authorList>
            <person name="Waldvogel A.-M."/>
            <person name="Schoenle A."/>
        </authorList>
    </citation>
    <scope>NUCLEOTIDE SEQUENCE [LARGE SCALE GENOMIC DNA]</scope>
</reference>
<feature type="compositionally biased region" description="Basic and acidic residues" evidence="1">
    <location>
        <begin position="141"/>
        <end position="164"/>
    </location>
</feature>
<feature type="region of interest" description="Disordered" evidence="1">
    <location>
        <begin position="22"/>
        <end position="164"/>
    </location>
</feature>